<dbReference type="KEGG" id="bcom:BAUCODRAFT_25017"/>
<evidence type="ECO:0000256" key="2">
    <source>
        <dbReference type="ARBA" id="ARBA00022448"/>
    </source>
</evidence>
<dbReference type="Gene3D" id="1.20.1250.20">
    <property type="entry name" value="MFS general substrate transporter like domains"/>
    <property type="match status" value="2"/>
</dbReference>
<dbReference type="RefSeq" id="XP_007676749.1">
    <property type="nucleotide sequence ID" value="XM_007678559.1"/>
</dbReference>
<feature type="transmembrane region" description="Helical" evidence="7">
    <location>
        <begin position="191"/>
        <end position="212"/>
    </location>
</feature>
<feature type="transmembrane region" description="Helical" evidence="7">
    <location>
        <begin position="260"/>
        <end position="282"/>
    </location>
</feature>
<feature type="transmembrane region" description="Helical" evidence="7">
    <location>
        <begin position="161"/>
        <end position="185"/>
    </location>
</feature>
<keyword evidence="2" id="KW-0813">Transport</keyword>
<evidence type="ECO:0000313" key="10">
    <source>
        <dbReference type="Proteomes" id="UP000011761"/>
    </source>
</evidence>
<dbReference type="PANTHER" id="PTHR23501:SF195">
    <property type="entry name" value="PEP5"/>
    <property type="match status" value="1"/>
</dbReference>
<feature type="transmembrane region" description="Helical" evidence="7">
    <location>
        <begin position="232"/>
        <end position="254"/>
    </location>
</feature>
<dbReference type="InterPro" id="IPR036259">
    <property type="entry name" value="MFS_trans_sf"/>
</dbReference>
<dbReference type="InterPro" id="IPR020846">
    <property type="entry name" value="MFS_dom"/>
</dbReference>
<evidence type="ECO:0000256" key="3">
    <source>
        <dbReference type="ARBA" id="ARBA00022692"/>
    </source>
</evidence>
<keyword evidence="4 7" id="KW-1133">Transmembrane helix</keyword>
<evidence type="ECO:0000256" key="1">
    <source>
        <dbReference type="ARBA" id="ARBA00004141"/>
    </source>
</evidence>
<feature type="transmembrane region" description="Helical" evidence="7">
    <location>
        <begin position="394"/>
        <end position="418"/>
    </location>
</feature>
<dbReference type="InterPro" id="IPR010573">
    <property type="entry name" value="MFS_Str1/Tri12-like"/>
</dbReference>
<keyword evidence="5 7" id="KW-0472">Membrane</keyword>
<dbReference type="GO" id="GO:0005886">
    <property type="term" value="C:plasma membrane"/>
    <property type="evidence" value="ECO:0007669"/>
    <property type="project" value="TreeGrafter"/>
</dbReference>
<evidence type="ECO:0000313" key="9">
    <source>
        <dbReference type="EMBL" id="EMC96069.1"/>
    </source>
</evidence>
<proteinExistence type="predicted"/>
<keyword evidence="3 7" id="KW-0812">Transmembrane</keyword>
<feature type="transmembrane region" description="Helical" evidence="7">
    <location>
        <begin position="524"/>
        <end position="543"/>
    </location>
</feature>
<evidence type="ECO:0000259" key="8">
    <source>
        <dbReference type="PROSITE" id="PS50850"/>
    </source>
</evidence>
<dbReference type="OrthoDB" id="4161376at2759"/>
<dbReference type="eggNOG" id="KOG0254">
    <property type="taxonomic scope" value="Eukaryota"/>
</dbReference>
<dbReference type="Proteomes" id="UP000011761">
    <property type="component" value="Unassembled WGS sequence"/>
</dbReference>
<dbReference type="SUPFAM" id="SSF103473">
    <property type="entry name" value="MFS general substrate transporter"/>
    <property type="match status" value="1"/>
</dbReference>
<feature type="transmembrane region" description="Helical" evidence="7">
    <location>
        <begin position="104"/>
        <end position="121"/>
    </location>
</feature>
<dbReference type="GeneID" id="19110250"/>
<evidence type="ECO:0000256" key="7">
    <source>
        <dbReference type="SAM" id="Phobius"/>
    </source>
</evidence>
<gene>
    <name evidence="9" type="ORF">BAUCODRAFT_25017</name>
</gene>
<evidence type="ECO:0000256" key="4">
    <source>
        <dbReference type="ARBA" id="ARBA00022989"/>
    </source>
</evidence>
<evidence type="ECO:0000256" key="5">
    <source>
        <dbReference type="ARBA" id="ARBA00023136"/>
    </source>
</evidence>
<dbReference type="PANTHER" id="PTHR23501">
    <property type="entry name" value="MAJOR FACILITATOR SUPERFAMILY"/>
    <property type="match status" value="1"/>
</dbReference>
<feature type="region of interest" description="Disordered" evidence="6">
    <location>
        <begin position="558"/>
        <end position="577"/>
    </location>
</feature>
<feature type="transmembrane region" description="Helical" evidence="7">
    <location>
        <begin position="303"/>
        <end position="324"/>
    </location>
</feature>
<reference evidence="9 10" key="1">
    <citation type="journal article" date="2012" name="PLoS Pathog.">
        <title>Diverse lifestyles and strategies of plant pathogenesis encoded in the genomes of eighteen Dothideomycetes fungi.</title>
        <authorList>
            <person name="Ohm R.A."/>
            <person name="Feau N."/>
            <person name="Henrissat B."/>
            <person name="Schoch C.L."/>
            <person name="Horwitz B.A."/>
            <person name="Barry K.W."/>
            <person name="Condon B.J."/>
            <person name="Copeland A.C."/>
            <person name="Dhillon B."/>
            <person name="Glaser F."/>
            <person name="Hesse C.N."/>
            <person name="Kosti I."/>
            <person name="LaButti K."/>
            <person name="Lindquist E.A."/>
            <person name="Lucas S."/>
            <person name="Salamov A.A."/>
            <person name="Bradshaw R.E."/>
            <person name="Ciuffetti L."/>
            <person name="Hamelin R.C."/>
            <person name="Kema G.H.J."/>
            <person name="Lawrence C."/>
            <person name="Scott J.A."/>
            <person name="Spatafora J.W."/>
            <person name="Turgeon B.G."/>
            <person name="de Wit P.J.G.M."/>
            <person name="Zhong S."/>
            <person name="Goodwin S.B."/>
            <person name="Grigoriev I.V."/>
        </authorList>
    </citation>
    <scope>NUCLEOTIDE SEQUENCE [LARGE SCALE GENOMIC DNA]</scope>
    <source>
        <strain evidence="9 10">UAMH 10762</strain>
    </source>
</reference>
<sequence>MQPDEIQKSNIAAMHVERPDVLAIEHEEDVNYSVGVRTSLAIIALALANCCATLSNTTNTIIKFQVIAVGGAAEASWIANGNFLLTLACGPIFGSLADRLGKKWFIVGGAAVGVAGSFISASGKDVFTIIAGNVLTGIANAGCIVAIPANQEIIPNRFRPYAFGFAQTVNSAAAVAGVFTAAAFAQYSTWAWSYRLNGIVYAVSALSVLALYQPPPTAIRRSASIREILLGVDYIGMVLLAGSFACIVLGLTWGGTAYPWRSGIIIGTLTGGCAGLVIFGLFEWLVKREGALLDRRLFGSPNFPILCFVCLIDGMLLLGINVLYAQEIGDLFASQAVRIAVILSPFLITSTVGCLPAGYAMGRTKSYRILLVASLLWCSLFTGLMGLINPSRLSVALAMSALFGIGTAVTTVLPLVALGLSVPSFLLGTAGTLSISARALGGIVGVTVFTAIYNNKYAVYMPRAVITALQNLPDSQQIVPAVIGALSSPLPPPVALQTVQQLPASMIGPVLGAISVASAMAWKYVWIAIACVVLAGAFSSCFLKPVNAEMNSHVESALEKSVTREKQLHGNEATPDH</sequence>
<feature type="transmembrane region" description="Helical" evidence="7">
    <location>
        <begin position="369"/>
        <end position="388"/>
    </location>
</feature>
<dbReference type="EMBL" id="KB445556">
    <property type="protein sequence ID" value="EMC96069.1"/>
    <property type="molecule type" value="Genomic_DNA"/>
</dbReference>
<feature type="transmembrane region" description="Helical" evidence="7">
    <location>
        <begin position="127"/>
        <end position="149"/>
    </location>
</feature>
<dbReference type="GO" id="GO:0022857">
    <property type="term" value="F:transmembrane transporter activity"/>
    <property type="evidence" value="ECO:0007669"/>
    <property type="project" value="InterPro"/>
</dbReference>
<accession>M2NAB6</accession>
<dbReference type="PROSITE" id="PS50850">
    <property type="entry name" value="MFS"/>
    <property type="match status" value="1"/>
</dbReference>
<name>M2NAB6_BAUPA</name>
<feature type="transmembrane region" description="Helical" evidence="7">
    <location>
        <begin position="336"/>
        <end position="357"/>
    </location>
</feature>
<dbReference type="AlphaFoldDB" id="M2NAB6"/>
<keyword evidence="10" id="KW-1185">Reference proteome</keyword>
<dbReference type="Pfam" id="PF06609">
    <property type="entry name" value="TRI12"/>
    <property type="match status" value="1"/>
</dbReference>
<organism evidence="9 10">
    <name type="scientific">Baudoinia panamericana (strain UAMH 10762)</name>
    <name type="common">Angels' share fungus</name>
    <name type="synonym">Baudoinia compniacensis (strain UAMH 10762)</name>
    <dbReference type="NCBI Taxonomy" id="717646"/>
    <lineage>
        <taxon>Eukaryota</taxon>
        <taxon>Fungi</taxon>
        <taxon>Dikarya</taxon>
        <taxon>Ascomycota</taxon>
        <taxon>Pezizomycotina</taxon>
        <taxon>Dothideomycetes</taxon>
        <taxon>Dothideomycetidae</taxon>
        <taxon>Mycosphaerellales</taxon>
        <taxon>Teratosphaeriaceae</taxon>
        <taxon>Baudoinia</taxon>
    </lineage>
</organism>
<protein>
    <recommendedName>
        <fullName evidence="8">Major facilitator superfamily (MFS) profile domain-containing protein</fullName>
    </recommendedName>
</protein>
<feature type="transmembrane region" description="Helical" evidence="7">
    <location>
        <begin position="425"/>
        <end position="453"/>
    </location>
</feature>
<evidence type="ECO:0000256" key="6">
    <source>
        <dbReference type="SAM" id="MobiDB-lite"/>
    </source>
</evidence>
<dbReference type="HOGENOM" id="CLU_000960_25_1_1"/>
<comment type="subcellular location">
    <subcellularLocation>
        <location evidence="1">Membrane</location>
        <topology evidence="1">Multi-pass membrane protein</topology>
    </subcellularLocation>
</comment>
<feature type="domain" description="Major facilitator superfamily (MFS) profile" evidence="8">
    <location>
        <begin position="1"/>
        <end position="548"/>
    </location>
</feature>
<dbReference type="OMA" id="WSYYLNA"/>